<dbReference type="EMBL" id="LIXZ01000007">
    <property type="protein sequence ID" value="KPL59507.1"/>
    <property type="molecule type" value="Genomic_DNA"/>
</dbReference>
<dbReference type="Proteomes" id="UP000050398">
    <property type="component" value="Unassembled WGS sequence"/>
</dbReference>
<reference evidence="1 2" key="1">
    <citation type="submission" date="2015-08" db="EMBL/GenBank/DDBJ databases">
        <title>Draft Genome Sequence of Bacillus vietnamensis UCD-SED5.</title>
        <authorList>
            <person name="Lee R.D."/>
            <person name="Jospin G."/>
            <person name="Lang J.M."/>
            <person name="Coil D.A."/>
            <person name="Eisen J.A."/>
        </authorList>
    </citation>
    <scope>NUCLEOTIDE SEQUENCE [LARGE SCALE GENOMIC DNA]</scope>
    <source>
        <strain evidence="1 2">UCD-SED5</strain>
    </source>
</reference>
<dbReference type="AlphaFoldDB" id="A0A0P6W1A6"/>
<organism evidence="1 2">
    <name type="scientific">Rossellomorea vietnamensis</name>
    <dbReference type="NCBI Taxonomy" id="218284"/>
    <lineage>
        <taxon>Bacteria</taxon>
        <taxon>Bacillati</taxon>
        <taxon>Bacillota</taxon>
        <taxon>Bacilli</taxon>
        <taxon>Bacillales</taxon>
        <taxon>Bacillaceae</taxon>
        <taxon>Rossellomorea</taxon>
    </lineage>
</organism>
<accession>A0A0P6W1A6</accession>
<proteinExistence type="predicted"/>
<sequence length="63" mass="7356">MCLFVHSCEYPEKFNVTKKGGHFHYGCEINGKKIRKNELFPLDWNRKKPIEKAGDHSPVTGFF</sequence>
<evidence type="ECO:0000313" key="1">
    <source>
        <dbReference type="EMBL" id="KPL59507.1"/>
    </source>
</evidence>
<protein>
    <submittedName>
        <fullName evidence="1">Uncharacterized protein</fullName>
    </submittedName>
</protein>
<gene>
    <name evidence="1" type="ORF">AM506_11190</name>
</gene>
<comment type="caution">
    <text evidence="1">The sequence shown here is derived from an EMBL/GenBank/DDBJ whole genome shotgun (WGS) entry which is preliminary data.</text>
</comment>
<name>A0A0P6W1A6_9BACI</name>
<evidence type="ECO:0000313" key="2">
    <source>
        <dbReference type="Proteomes" id="UP000050398"/>
    </source>
</evidence>